<dbReference type="GeneID" id="63787105"/>
<keyword evidence="5 8" id="KW-1133">Transmembrane helix</keyword>
<keyword evidence="2" id="KW-0813">Transport</keyword>
<reference evidence="11 12" key="1">
    <citation type="submission" date="2016-07" db="EMBL/GenBank/DDBJ databases">
        <title>Pervasive Adenine N6-methylation of Active Genes in Fungi.</title>
        <authorList>
            <consortium name="DOE Joint Genome Institute"/>
            <person name="Mondo S.J."/>
            <person name="Dannebaum R.O."/>
            <person name="Kuo R.C."/>
            <person name="Labutti K."/>
            <person name="Haridas S."/>
            <person name="Kuo A."/>
            <person name="Salamov A."/>
            <person name="Ahrendt S.R."/>
            <person name="Lipzen A."/>
            <person name="Sullivan W."/>
            <person name="Andreopoulos W.B."/>
            <person name="Clum A."/>
            <person name="Lindquist E."/>
            <person name="Daum C."/>
            <person name="Ramamoorthy G.K."/>
            <person name="Gryganskyi A."/>
            <person name="Culley D."/>
            <person name="Magnuson J.K."/>
            <person name="James T.Y."/>
            <person name="O'Malley M.A."/>
            <person name="Stajich J.E."/>
            <person name="Spatafora J.W."/>
            <person name="Visel A."/>
            <person name="Grigoriev I.V."/>
        </authorList>
    </citation>
    <scope>NUCLEOTIDE SEQUENCE [LARGE SCALE GENOMIC DNA]</scope>
    <source>
        <strain evidence="11 12">12-1054</strain>
    </source>
</reference>
<dbReference type="Proteomes" id="UP000193685">
    <property type="component" value="Unassembled WGS sequence"/>
</dbReference>
<feature type="transmembrane region" description="Helical" evidence="8">
    <location>
        <begin position="287"/>
        <end position="307"/>
    </location>
</feature>
<dbReference type="RefSeq" id="XP_040725799.1">
    <property type="nucleotide sequence ID" value="XM_040870506.1"/>
</dbReference>
<evidence type="ECO:0000259" key="10">
    <source>
        <dbReference type="PROSITE" id="PS50939"/>
    </source>
</evidence>
<keyword evidence="6 8" id="KW-0472">Membrane</keyword>
<dbReference type="STRING" id="56484.A0A1Y2FGZ2"/>
<feature type="signal peptide" evidence="9">
    <location>
        <begin position="1"/>
        <end position="19"/>
    </location>
</feature>
<dbReference type="CDD" id="cd08760">
    <property type="entry name" value="Cyt_b561_FRRS1_like"/>
    <property type="match status" value="1"/>
</dbReference>
<feature type="region of interest" description="Disordered" evidence="7">
    <location>
        <begin position="415"/>
        <end position="434"/>
    </location>
</feature>
<organism evidence="11 12">
    <name type="scientific">Protomyces lactucae-debilis</name>
    <dbReference type="NCBI Taxonomy" id="2754530"/>
    <lineage>
        <taxon>Eukaryota</taxon>
        <taxon>Fungi</taxon>
        <taxon>Dikarya</taxon>
        <taxon>Ascomycota</taxon>
        <taxon>Taphrinomycotina</taxon>
        <taxon>Taphrinomycetes</taxon>
        <taxon>Taphrinales</taxon>
        <taxon>Protomycetaceae</taxon>
        <taxon>Protomyces</taxon>
    </lineage>
</organism>
<dbReference type="SMART" id="SM00665">
    <property type="entry name" value="B561"/>
    <property type="match status" value="1"/>
</dbReference>
<evidence type="ECO:0000256" key="4">
    <source>
        <dbReference type="ARBA" id="ARBA00022982"/>
    </source>
</evidence>
<keyword evidence="9" id="KW-0732">Signal</keyword>
<dbReference type="InterPro" id="IPR006593">
    <property type="entry name" value="Cyt_b561/ferric_Rdtase_TM"/>
</dbReference>
<feature type="compositionally biased region" description="Polar residues" evidence="7">
    <location>
        <begin position="423"/>
        <end position="434"/>
    </location>
</feature>
<evidence type="ECO:0000256" key="5">
    <source>
        <dbReference type="ARBA" id="ARBA00022989"/>
    </source>
</evidence>
<feature type="transmembrane region" description="Helical" evidence="8">
    <location>
        <begin position="387"/>
        <end position="407"/>
    </location>
</feature>
<evidence type="ECO:0000313" key="12">
    <source>
        <dbReference type="Proteomes" id="UP000193685"/>
    </source>
</evidence>
<evidence type="ECO:0000256" key="9">
    <source>
        <dbReference type="SAM" id="SignalP"/>
    </source>
</evidence>
<evidence type="ECO:0000256" key="1">
    <source>
        <dbReference type="ARBA" id="ARBA00004370"/>
    </source>
</evidence>
<dbReference type="InterPro" id="IPR015920">
    <property type="entry name" value="Cellobiose_DH-like_cyt"/>
</dbReference>
<feature type="domain" description="Cytochrome b561" evidence="10">
    <location>
        <begin position="217"/>
        <end position="409"/>
    </location>
</feature>
<dbReference type="PROSITE" id="PS50939">
    <property type="entry name" value="CYTOCHROME_B561"/>
    <property type="match status" value="1"/>
</dbReference>
<dbReference type="PANTHER" id="PTHR47797:SF1">
    <property type="entry name" value="CYTOCHROME B561 DOMAIN-CONTAINING PROTEIN-RELATED"/>
    <property type="match status" value="1"/>
</dbReference>
<dbReference type="PANTHER" id="PTHR47797">
    <property type="entry name" value="DEHYDROGENASE, PUTATIVE (AFU_ORTHOLOGUE AFUA_8G05805)-RELATED"/>
    <property type="match status" value="1"/>
</dbReference>
<dbReference type="EMBL" id="MCFI01000008">
    <property type="protein sequence ID" value="ORY83218.1"/>
    <property type="molecule type" value="Genomic_DNA"/>
</dbReference>
<feature type="transmembrane region" description="Helical" evidence="8">
    <location>
        <begin position="357"/>
        <end position="375"/>
    </location>
</feature>
<dbReference type="CDD" id="cd09630">
    <property type="entry name" value="CDH_like_cytochrome"/>
    <property type="match status" value="1"/>
</dbReference>
<dbReference type="Pfam" id="PF16010">
    <property type="entry name" value="CDH-cyt"/>
    <property type="match status" value="1"/>
</dbReference>
<dbReference type="AlphaFoldDB" id="A0A1Y2FGZ2"/>
<proteinExistence type="predicted"/>
<dbReference type="Gene3D" id="2.60.40.1210">
    <property type="entry name" value="Cellobiose dehydrogenase, cytochrome domain"/>
    <property type="match status" value="1"/>
</dbReference>
<sequence>MFATALIAGALLAAKAVVAQTVAPSAQHCITTVTPNLCFNINVPSDSDDLYFSVTGPSTLGYGAMAFGSNMGGSLFFVLMPNNGNVTLSVRTASGQVQPRPYTATAITTEMLTGTTADSTGFTANFKCTGCRTWSTGSLAVTSTSAPMIYAFSNQQPSQPVSASSTIQQHASSNRGHFNFDLTKATGAGGIPGVALAQTGTAAGSSSVSGAVPAATSSSVNGNPVAGTTSSGSSSAASEQAEMDAYRKKWLAHAVLMTVGLIGVFGLGAIVVRFFPALIARAVRLHYSIQLFGIVLAIAGLALGVNASDDMHFMYAHQTVGVVIFALIFLQAAGGALHHMMYKKGKGSAATGMGHRFMGRAIIVASMVNVGLAFRMPMVGLGKASQIAWYVVMGVVVLAYTIANFVVKTRTRADQAPHHLEKQSSPNSVSPIRR</sequence>
<dbReference type="OMA" id="MSIVFIA"/>
<comment type="subcellular location">
    <subcellularLocation>
        <location evidence="1">Membrane</location>
    </subcellularLocation>
</comment>
<keyword evidence="12" id="KW-1185">Reference proteome</keyword>
<feature type="transmembrane region" description="Helical" evidence="8">
    <location>
        <begin position="250"/>
        <end position="275"/>
    </location>
</feature>
<keyword evidence="4" id="KW-0249">Electron transport</keyword>
<feature type="chain" id="PRO_5012101536" description="Cytochrome b561 domain-containing protein" evidence="9">
    <location>
        <begin position="20"/>
        <end position="434"/>
    </location>
</feature>
<dbReference type="OrthoDB" id="19261at2759"/>
<dbReference type="SUPFAM" id="SSF49344">
    <property type="entry name" value="CBD9-like"/>
    <property type="match status" value="1"/>
</dbReference>
<dbReference type="Gene3D" id="1.20.120.1770">
    <property type="match status" value="1"/>
</dbReference>
<evidence type="ECO:0000256" key="8">
    <source>
        <dbReference type="SAM" id="Phobius"/>
    </source>
</evidence>
<name>A0A1Y2FGZ2_PROLT</name>
<dbReference type="GO" id="GO:0016020">
    <property type="term" value="C:membrane"/>
    <property type="evidence" value="ECO:0007669"/>
    <property type="project" value="UniProtKB-SubCell"/>
</dbReference>
<evidence type="ECO:0000256" key="2">
    <source>
        <dbReference type="ARBA" id="ARBA00022448"/>
    </source>
</evidence>
<protein>
    <recommendedName>
        <fullName evidence="10">Cytochrome b561 domain-containing protein</fullName>
    </recommendedName>
</protein>
<keyword evidence="3 8" id="KW-0812">Transmembrane</keyword>
<feature type="transmembrane region" description="Helical" evidence="8">
    <location>
        <begin position="313"/>
        <end position="337"/>
    </location>
</feature>
<evidence type="ECO:0000256" key="3">
    <source>
        <dbReference type="ARBA" id="ARBA00022692"/>
    </source>
</evidence>
<evidence type="ECO:0000313" key="11">
    <source>
        <dbReference type="EMBL" id="ORY83218.1"/>
    </source>
</evidence>
<accession>A0A1Y2FGZ2</accession>
<feature type="region of interest" description="Disordered" evidence="7">
    <location>
        <begin position="215"/>
        <end position="236"/>
    </location>
</feature>
<gene>
    <name evidence="11" type="ORF">BCR37DRAFT_387070</name>
</gene>
<comment type="caution">
    <text evidence="11">The sequence shown here is derived from an EMBL/GenBank/DDBJ whole genome shotgun (WGS) entry which is preliminary data.</text>
</comment>
<evidence type="ECO:0000256" key="7">
    <source>
        <dbReference type="SAM" id="MobiDB-lite"/>
    </source>
</evidence>
<evidence type="ECO:0000256" key="6">
    <source>
        <dbReference type="ARBA" id="ARBA00023136"/>
    </source>
</evidence>